<dbReference type="GO" id="GO:0008360">
    <property type="term" value="P:regulation of cell shape"/>
    <property type="evidence" value="ECO:0007669"/>
    <property type="project" value="UniProtKB-UniRule"/>
</dbReference>
<evidence type="ECO:0000259" key="8">
    <source>
        <dbReference type="SMART" id="SM00864"/>
    </source>
</evidence>
<protein>
    <recommendedName>
        <fullName evidence="6">Tubulin-like protein CetZ</fullName>
    </recommendedName>
</protein>
<dbReference type="HAMAP" id="MF_01946">
    <property type="entry name" value="CetZ"/>
    <property type="match status" value="1"/>
</dbReference>
<dbReference type="OrthoDB" id="329751at2157"/>
<comment type="function">
    <text evidence="6">Involved in cell shape control.</text>
</comment>
<dbReference type="InterPro" id="IPR036525">
    <property type="entry name" value="Tubulin/FtsZ_GTPase_sf"/>
</dbReference>
<dbReference type="PANTHER" id="PTHR30314:SF10">
    <property type="entry name" value="TUBULIN-LIKE PROTEIN CETZ"/>
    <property type="match status" value="1"/>
</dbReference>
<dbReference type="Proteomes" id="UP000466535">
    <property type="component" value="Unassembled WGS sequence"/>
</dbReference>
<dbReference type="EMBL" id="WUUT01000001">
    <property type="protein sequence ID" value="MXR50631.1"/>
    <property type="molecule type" value="Genomic_DNA"/>
</dbReference>
<name>A0A6B0T5Z1_9EURY</name>
<dbReference type="CDD" id="cd02202">
    <property type="entry name" value="CetZ_tubulin-like"/>
    <property type="match status" value="1"/>
</dbReference>
<dbReference type="Gene3D" id="3.40.50.1440">
    <property type="entry name" value="Tubulin/FtsZ, GTPase domain"/>
    <property type="match status" value="1"/>
</dbReference>
<keyword evidence="5 6" id="KW-0342">GTP-binding</keyword>
<dbReference type="Pfam" id="PF00091">
    <property type="entry name" value="Tubulin"/>
    <property type="match status" value="1"/>
</dbReference>
<dbReference type="InterPro" id="IPR045061">
    <property type="entry name" value="FtsZ/CetZ"/>
</dbReference>
<dbReference type="SMART" id="SM00864">
    <property type="entry name" value="Tubulin"/>
    <property type="match status" value="1"/>
</dbReference>
<dbReference type="AlphaFoldDB" id="A0A6B0T5Z1"/>
<dbReference type="InterPro" id="IPR037103">
    <property type="entry name" value="Tubulin/FtsZ-like_C"/>
</dbReference>
<dbReference type="PANTHER" id="PTHR30314">
    <property type="entry name" value="CELL DIVISION PROTEIN FTSZ-RELATED"/>
    <property type="match status" value="1"/>
</dbReference>
<feature type="binding site" evidence="6">
    <location>
        <position position="145"/>
    </location>
    <ligand>
        <name>GTP</name>
        <dbReference type="ChEBI" id="CHEBI:37565"/>
    </ligand>
</feature>
<evidence type="ECO:0000256" key="4">
    <source>
        <dbReference type="ARBA" id="ARBA00022960"/>
    </source>
</evidence>
<accession>A0A6B0T5Z1</accession>
<evidence type="ECO:0000256" key="7">
    <source>
        <dbReference type="SAM" id="MobiDB-lite"/>
    </source>
</evidence>
<dbReference type="InterPro" id="IPR003008">
    <property type="entry name" value="Tubulin_FtsZ_GTPase"/>
</dbReference>
<evidence type="ECO:0000256" key="5">
    <source>
        <dbReference type="ARBA" id="ARBA00023134"/>
    </source>
</evidence>
<evidence type="ECO:0000256" key="6">
    <source>
        <dbReference type="HAMAP-Rule" id="MF_01946"/>
    </source>
</evidence>
<keyword evidence="3 6" id="KW-0547">Nucleotide-binding</keyword>
<feature type="binding site" evidence="6">
    <location>
        <position position="190"/>
    </location>
    <ligand>
        <name>GTP</name>
        <dbReference type="ChEBI" id="CHEBI:37565"/>
    </ligand>
</feature>
<feature type="domain" description="Tubulin/FtsZ GTPase" evidence="8">
    <location>
        <begin position="2"/>
        <end position="202"/>
    </location>
</feature>
<keyword evidence="9" id="KW-0132">Cell division</keyword>
<comment type="caution">
    <text evidence="9">The sequence shown here is derived from an EMBL/GenBank/DDBJ whole genome shotgun (WGS) entry which is preliminary data.</text>
</comment>
<evidence type="ECO:0000313" key="10">
    <source>
        <dbReference type="Proteomes" id="UP000466535"/>
    </source>
</evidence>
<dbReference type="RefSeq" id="WP_159762742.1">
    <property type="nucleotide sequence ID" value="NZ_WUUT01000001.1"/>
</dbReference>
<feature type="binding site" evidence="6">
    <location>
        <begin position="113"/>
        <end position="115"/>
    </location>
    <ligand>
        <name>GTP</name>
        <dbReference type="ChEBI" id="CHEBI:37565"/>
    </ligand>
</feature>
<keyword evidence="10" id="KW-1185">Reference proteome</keyword>
<dbReference type="InterPro" id="IPR032907">
    <property type="entry name" value="CetZ"/>
</dbReference>
<keyword evidence="2 6" id="KW-0963">Cytoplasm</keyword>
<keyword evidence="9" id="KW-0131">Cell cycle</keyword>
<dbReference type="GO" id="GO:0005737">
    <property type="term" value="C:cytoplasm"/>
    <property type="evidence" value="ECO:0007669"/>
    <property type="project" value="UniProtKB-SubCell"/>
</dbReference>
<evidence type="ECO:0000313" key="9">
    <source>
        <dbReference type="EMBL" id="MXR50631.1"/>
    </source>
</evidence>
<dbReference type="Gene3D" id="3.30.1330.20">
    <property type="entry name" value="Tubulin/FtsZ, C-terminal domain"/>
    <property type="match status" value="1"/>
</dbReference>
<dbReference type="SUPFAM" id="SSF52490">
    <property type="entry name" value="Tubulin nucleotide-binding domain-like"/>
    <property type="match status" value="1"/>
</dbReference>
<reference evidence="9 10" key="1">
    <citation type="submission" date="2019-12" db="EMBL/GenBank/DDBJ databases">
        <title>Isolation and characterization of three novel carbon monoxide-oxidizing members of Halobacteria from salione crusts and soils.</title>
        <authorList>
            <person name="Myers M.R."/>
            <person name="King G.M."/>
        </authorList>
    </citation>
    <scope>NUCLEOTIDE SEQUENCE [LARGE SCALE GENOMIC DNA]</scope>
    <source>
        <strain evidence="9 10">WSH3</strain>
    </source>
</reference>
<sequence length="468" mass="49623">MKFALVGVGGAGGRIVDALRKVEQNSDRAFSNEQTLLFDTTQSAFEAYDHVPADRHVLIGDTHPDIRGTGLDGDIELGAEVAEEDTDEIYREFDKLATHSVHATLLVAGLGGGTGGGVGPVILEGLQSITDNPVYVLGILPADIEGDQQAYNAARSLQSYVDLADNVILFDNEEWADDGGDLDAQYPQLNIELVTRIIAVLGVGELEDAPIAETMLDPSDTMKALDSGGVSSLGYATTELDRPDSLLGKLLAMLRSNDTEQEITDAAKIKDLIQATVDSKLTLPCSVDSAERAMLSLSGPPDVCSRKGFETGRYWLEKETDTVQIWAGDEPHDASLIAASVLLSNVTDVPRIDEIQRRAVAYKREHVEDSDASDELSAETVDPSETAEQQTDSPDDAATRAGEPADDDGEETPSPTPDGDSAEASGGGDTAKTTADGDSAEPSADGERAVGSDTESRVGTEERIQDSE</sequence>
<evidence type="ECO:0000256" key="1">
    <source>
        <dbReference type="ARBA" id="ARBA00006877"/>
    </source>
</evidence>
<comment type="caution">
    <text evidence="6">Lacks conserved residue(s) required for the propagation of feature annotation.</text>
</comment>
<feature type="compositionally biased region" description="Low complexity" evidence="7">
    <location>
        <begin position="418"/>
        <end position="437"/>
    </location>
</feature>
<feature type="compositionally biased region" description="Basic and acidic residues" evidence="7">
    <location>
        <begin position="445"/>
        <end position="468"/>
    </location>
</feature>
<comment type="similarity">
    <text evidence="1 6">Belongs to the CetZ family.</text>
</comment>
<proteinExistence type="inferred from homology"/>
<comment type="subcellular location">
    <subcellularLocation>
        <location evidence="6">Cytoplasm</location>
    </subcellularLocation>
</comment>
<feature type="region of interest" description="Disordered" evidence="7">
    <location>
        <begin position="365"/>
        <end position="468"/>
    </location>
</feature>
<dbReference type="GO" id="GO:0032153">
    <property type="term" value="C:cell division site"/>
    <property type="evidence" value="ECO:0007669"/>
    <property type="project" value="TreeGrafter"/>
</dbReference>
<dbReference type="GO" id="GO:0051301">
    <property type="term" value="P:cell division"/>
    <property type="evidence" value="ECO:0007669"/>
    <property type="project" value="UniProtKB-KW"/>
</dbReference>
<feature type="binding site" evidence="6">
    <location>
        <position position="172"/>
    </location>
    <ligand>
        <name>GTP</name>
        <dbReference type="ChEBI" id="CHEBI:37565"/>
    </ligand>
</feature>
<gene>
    <name evidence="6" type="primary">cetZ</name>
    <name evidence="9" type="ORF">GRX03_03280</name>
</gene>
<dbReference type="GO" id="GO:0003924">
    <property type="term" value="F:GTPase activity"/>
    <property type="evidence" value="ECO:0007669"/>
    <property type="project" value="InterPro"/>
</dbReference>
<evidence type="ECO:0000256" key="2">
    <source>
        <dbReference type="ARBA" id="ARBA00022490"/>
    </source>
</evidence>
<dbReference type="Pfam" id="PF21011">
    <property type="entry name" value="CetZ_C"/>
    <property type="match status" value="1"/>
</dbReference>
<dbReference type="InterPro" id="IPR048737">
    <property type="entry name" value="CetZ_C"/>
</dbReference>
<organism evidence="9 10">
    <name type="scientific">Halovenus carboxidivorans</name>
    <dbReference type="NCBI Taxonomy" id="2692199"/>
    <lineage>
        <taxon>Archaea</taxon>
        <taxon>Methanobacteriati</taxon>
        <taxon>Methanobacteriota</taxon>
        <taxon>Stenosarchaea group</taxon>
        <taxon>Halobacteria</taxon>
        <taxon>Halobacteriales</taxon>
        <taxon>Haloarculaceae</taxon>
        <taxon>Halovenus</taxon>
    </lineage>
</organism>
<dbReference type="GO" id="GO:0005525">
    <property type="term" value="F:GTP binding"/>
    <property type="evidence" value="ECO:0007669"/>
    <property type="project" value="UniProtKB-UniRule"/>
</dbReference>
<keyword evidence="4 6" id="KW-0133">Cell shape</keyword>
<evidence type="ECO:0000256" key="3">
    <source>
        <dbReference type="ARBA" id="ARBA00022741"/>
    </source>
</evidence>